<name>A0AAV4PJL9_CAEEX</name>
<protein>
    <recommendedName>
        <fullName evidence="3">Secreted protein</fullName>
    </recommendedName>
</protein>
<sequence length="102" mass="11503">MTIACCLDYGVFLCCFNQASSHATGEVWSKTTQVDPFRCLFSAFSHSYKVSVLTKITHPAFSFWLRIKPDGMMYRCVFVWGMVAYECAAKLAEAGHLFNLAK</sequence>
<accession>A0AAV4PJL9</accession>
<organism evidence="1 2">
    <name type="scientific">Caerostris extrusa</name>
    <name type="common">Bark spider</name>
    <name type="synonym">Caerostris bankana</name>
    <dbReference type="NCBI Taxonomy" id="172846"/>
    <lineage>
        <taxon>Eukaryota</taxon>
        <taxon>Metazoa</taxon>
        <taxon>Ecdysozoa</taxon>
        <taxon>Arthropoda</taxon>
        <taxon>Chelicerata</taxon>
        <taxon>Arachnida</taxon>
        <taxon>Araneae</taxon>
        <taxon>Araneomorphae</taxon>
        <taxon>Entelegynae</taxon>
        <taxon>Araneoidea</taxon>
        <taxon>Araneidae</taxon>
        <taxon>Caerostris</taxon>
    </lineage>
</organism>
<evidence type="ECO:0000313" key="2">
    <source>
        <dbReference type="Proteomes" id="UP001054945"/>
    </source>
</evidence>
<comment type="caution">
    <text evidence="1">The sequence shown here is derived from an EMBL/GenBank/DDBJ whole genome shotgun (WGS) entry which is preliminary data.</text>
</comment>
<dbReference type="EMBL" id="BPLR01004610">
    <property type="protein sequence ID" value="GIX96110.1"/>
    <property type="molecule type" value="Genomic_DNA"/>
</dbReference>
<evidence type="ECO:0008006" key="3">
    <source>
        <dbReference type="Google" id="ProtNLM"/>
    </source>
</evidence>
<dbReference type="Proteomes" id="UP001054945">
    <property type="component" value="Unassembled WGS sequence"/>
</dbReference>
<proteinExistence type="predicted"/>
<dbReference type="AlphaFoldDB" id="A0AAV4PJL9"/>
<keyword evidence="2" id="KW-1185">Reference proteome</keyword>
<evidence type="ECO:0000313" key="1">
    <source>
        <dbReference type="EMBL" id="GIX96110.1"/>
    </source>
</evidence>
<feature type="non-terminal residue" evidence="1">
    <location>
        <position position="102"/>
    </location>
</feature>
<reference evidence="1 2" key="1">
    <citation type="submission" date="2021-06" db="EMBL/GenBank/DDBJ databases">
        <title>Caerostris extrusa draft genome.</title>
        <authorList>
            <person name="Kono N."/>
            <person name="Arakawa K."/>
        </authorList>
    </citation>
    <scope>NUCLEOTIDE SEQUENCE [LARGE SCALE GENOMIC DNA]</scope>
</reference>
<gene>
    <name evidence="1" type="ORF">CEXT_269701</name>
</gene>